<evidence type="ECO:0000313" key="4">
    <source>
        <dbReference type="Proteomes" id="UP000182836"/>
    </source>
</evidence>
<dbReference type="PATRIC" id="fig|47500.12.peg.3324"/>
<reference evidence="2 4" key="2">
    <citation type="submission" date="2016-10" db="EMBL/GenBank/DDBJ databases">
        <authorList>
            <person name="de Groot N.N."/>
        </authorList>
    </citation>
    <scope>NUCLEOTIDE SEQUENCE [LARGE SCALE GENOMIC DNA]</scope>
    <source>
        <strain evidence="2 4">DSM 2895</strain>
    </source>
</reference>
<proteinExistence type="predicted"/>
<evidence type="ECO:0000313" key="3">
    <source>
        <dbReference type="Proteomes" id="UP000037269"/>
    </source>
</evidence>
<evidence type="ECO:0000313" key="2">
    <source>
        <dbReference type="EMBL" id="SDJ68187.1"/>
    </source>
</evidence>
<dbReference type="EMBL" id="FNED01000025">
    <property type="protein sequence ID" value="SDJ68187.1"/>
    <property type="molecule type" value="Genomic_DNA"/>
</dbReference>
<dbReference type="Proteomes" id="UP000037269">
    <property type="component" value="Unassembled WGS sequence"/>
</dbReference>
<dbReference type="Proteomes" id="UP000182836">
    <property type="component" value="Unassembled WGS sequence"/>
</dbReference>
<sequence length="85" mass="9309">MESIQGKFQLVNGSGKIAIENGEVIPLIAGKAIELLHPERGWVPAIYTGNGEAIHSIGTYQLESGETIKVHESPYAYAEEYTDDY</sequence>
<protein>
    <submittedName>
        <fullName evidence="1">Uncharacterized protein</fullName>
    </submittedName>
</protein>
<evidence type="ECO:0000313" key="1">
    <source>
        <dbReference type="EMBL" id="KON96937.1"/>
    </source>
</evidence>
<dbReference type="GeneID" id="42306878"/>
<dbReference type="OrthoDB" id="2679700at2"/>
<reference evidence="1 3" key="1">
    <citation type="submission" date="2015-07" db="EMBL/GenBank/DDBJ databases">
        <title>Fjat-14205 dsm 2895.</title>
        <authorList>
            <person name="Liu B."/>
            <person name="Wang J."/>
            <person name="Zhu Y."/>
            <person name="Liu G."/>
            <person name="Chen Q."/>
            <person name="Chen Z."/>
            <person name="Lan J."/>
            <person name="Che J."/>
            <person name="Ge C."/>
            <person name="Shi H."/>
            <person name="Pan Z."/>
            <person name="Liu X."/>
        </authorList>
    </citation>
    <scope>NUCLEOTIDE SEQUENCE [LARGE SCALE GENOMIC DNA]</scope>
    <source>
        <strain evidence="1 3">DSM 2895</strain>
    </source>
</reference>
<name>A0A0D1VAB2_ANEMI</name>
<dbReference type="AlphaFoldDB" id="A0A0D1VAB2"/>
<organism evidence="1 3">
    <name type="scientific">Aneurinibacillus migulanus</name>
    <name type="common">Bacillus migulanus</name>
    <dbReference type="NCBI Taxonomy" id="47500"/>
    <lineage>
        <taxon>Bacteria</taxon>
        <taxon>Bacillati</taxon>
        <taxon>Bacillota</taxon>
        <taxon>Bacilli</taxon>
        <taxon>Bacillales</taxon>
        <taxon>Paenibacillaceae</taxon>
        <taxon>Aneurinibacillus group</taxon>
        <taxon>Aneurinibacillus</taxon>
    </lineage>
</organism>
<dbReference type="RefSeq" id="WP_043065170.1">
    <property type="nucleotide sequence ID" value="NZ_BJOA01000303.1"/>
</dbReference>
<accession>A0A0D1VAB2</accession>
<keyword evidence="3" id="KW-1185">Reference proteome</keyword>
<dbReference type="EMBL" id="LGUG01000004">
    <property type="protein sequence ID" value="KON96937.1"/>
    <property type="molecule type" value="Genomic_DNA"/>
</dbReference>
<gene>
    <name evidence="1" type="ORF">AF333_17065</name>
    <name evidence="2" type="ORF">SAMN04487909_1257</name>
</gene>